<evidence type="ECO:0000313" key="2">
    <source>
        <dbReference type="Proteomes" id="UP001163603"/>
    </source>
</evidence>
<comment type="caution">
    <text evidence="1">The sequence shown here is derived from an EMBL/GenBank/DDBJ whole genome shotgun (WGS) entry which is preliminary data.</text>
</comment>
<proteinExistence type="predicted"/>
<sequence length="103" mass="11692">MAKQPIAYGPFSSQFAAICSAQSDGNRLSTKLTLLDEAWPTEKREATAPVPRDFSEADINQREVASKIMEMKRYSSREEEEERRKGVSTELGLHPYPWNIGKM</sequence>
<reference evidence="2" key="1">
    <citation type="journal article" date="2023" name="G3 (Bethesda)">
        <title>Genome assembly and association tests identify interacting loci associated with vigor, precocity, and sex in interspecific pistachio rootstocks.</title>
        <authorList>
            <person name="Palmer W."/>
            <person name="Jacygrad E."/>
            <person name="Sagayaradj S."/>
            <person name="Cavanaugh K."/>
            <person name="Han R."/>
            <person name="Bertier L."/>
            <person name="Beede B."/>
            <person name="Kafkas S."/>
            <person name="Golino D."/>
            <person name="Preece J."/>
            <person name="Michelmore R."/>
        </authorList>
    </citation>
    <scope>NUCLEOTIDE SEQUENCE [LARGE SCALE GENOMIC DNA]</scope>
</reference>
<gene>
    <name evidence="1" type="ORF">Pint_17501</name>
</gene>
<keyword evidence="2" id="KW-1185">Reference proteome</keyword>
<protein>
    <submittedName>
        <fullName evidence="1">Uncharacterized protein</fullName>
    </submittedName>
</protein>
<name>A0ACC0YYB7_9ROSI</name>
<organism evidence="1 2">
    <name type="scientific">Pistacia integerrima</name>
    <dbReference type="NCBI Taxonomy" id="434235"/>
    <lineage>
        <taxon>Eukaryota</taxon>
        <taxon>Viridiplantae</taxon>
        <taxon>Streptophyta</taxon>
        <taxon>Embryophyta</taxon>
        <taxon>Tracheophyta</taxon>
        <taxon>Spermatophyta</taxon>
        <taxon>Magnoliopsida</taxon>
        <taxon>eudicotyledons</taxon>
        <taxon>Gunneridae</taxon>
        <taxon>Pentapetalae</taxon>
        <taxon>rosids</taxon>
        <taxon>malvids</taxon>
        <taxon>Sapindales</taxon>
        <taxon>Anacardiaceae</taxon>
        <taxon>Pistacia</taxon>
    </lineage>
</organism>
<evidence type="ECO:0000313" key="1">
    <source>
        <dbReference type="EMBL" id="KAJ0043718.1"/>
    </source>
</evidence>
<dbReference type="Proteomes" id="UP001163603">
    <property type="component" value="Chromosome 4"/>
</dbReference>
<dbReference type="EMBL" id="CM047739">
    <property type="protein sequence ID" value="KAJ0043718.1"/>
    <property type="molecule type" value="Genomic_DNA"/>
</dbReference>
<accession>A0ACC0YYB7</accession>